<protein>
    <recommendedName>
        <fullName evidence="2">Small ribosomal subunit protein bS1</fullName>
    </recommendedName>
    <alternativeName>
        <fullName evidence="3">30S ribosomal protein S1</fullName>
    </alternativeName>
</protein>
<dbReference type="InterPro" id="IPR010994">
    <property type="entry name" value="RuvA_2-like"/>
</dbReference>
<dbReference type="InterPro" id="IPR012340">
    <property type="entry name" value="NA-bd_OB-fold"/>
</dbReference>
<dbReference type="RefSeq" id="WP_097153802.1">
    <property type="nucleotide sequence ID" value="NZ_OBEL01000002.1"/>
</dbReference>
<dbReference type="Gene3D" id="1.10.150.310">
    <property type="entry name" value="Tex RuvX-like domain-like"/>
    <property type="match status" value="1"/>
</dbReference>
<dbReference type="GO" id="GO:0006412">
    <property type="term" value="P:translation"/>
    <property type="evidence" value="ECO:0007669"/>
    <property type="project" value="TreeGrafter"/>
</dbReference>
<dbReference type="Pfam" id="PF17674">
    <property type="entry name" value="HHH_9"/>
    <property type="match status" value="1"/>
</dbReference>
<evidence type="ECO:0000313" key="6">
    <source>
        <dbReference type="EMBL" id="SNZ19452.1"/>
    </source>
</evidence>
<dbReference type="PANTHER" id="PTHR10724">
    <property type="entry name" value="30S RIBOSOMAL PROTEIN S1"/>
    <property type="match status" value="1"/>
</dbReference>
<dbReference type="FunFam" id="1.10.150.310:FF:000001">
    <property type="entry name" value="RNA-binding transcriptional accessory protein"/>
    <property type="match status" value="1"/>
</dbReference>
<dbReference type="AlphaFoldDB" id="A0A285PCK3"/>
<dbReference type="SUPFAM" id="SSF50249">
    <property type="entry name" value="Nucleic acid-binding proteins"/>
    <property type="match status" value="1"/>
</dbReference>
<dbReference type="EMBL" id="OBEL01000002">
    <property type="protein sequence ID" value="SNZ19452.1"/>
    <property type="molecule type" value="Genomic_DNA"/>
</dbReference>
<dbReference type="SUPFAM" id="SSF47781">
    <property type="entry name" value="RuvA domain 2-like"/>
    <property type="match status" value="2"/>
</dbReference>
<reference evidence="6 7" key="1">
    <citation type="submission" date="2017-09" db="EMBL/GenBank/DDBJ databases">
        <authorList>
            <person name="Ehlers B."/>
            <person name="Leendertz F.H."/>
        </authorList>
    </citation>
    <scope>NUCLEOTIDE SEQUENCE [LARGE SCALE GENOMIC DNA]</scope>
    <source>
        <strain evidence="6 7">DSM 18289</strain>
    </source>
</reference>
<dbReference type="PANTHER" id="PTHR10724:SF10">
    <property type="entry name" value="S1 RNA-BINDING DOMAIN-CONTAINING PROTEIN 1"/>
    <property type="match status" value="1"/>
</dbReference>
<dbReference type="SUPFAM" id="SSF53098">
    <property type="entry name" value="Ribonuclease H-like"/>
    <property type="match status" value="1"/>
</dbReference>
<dbReference type="InterPro" id="IPR012337">
    <property type="entry name" value="RNaseH-like_sf"/>
</dbReference>
<dbReference type="GO" id="GO:0006139">
    <property type="term" value="P:nucleobase-containing compound metabolic process"/>
    <property type="evidence" value="ECO:0007669"/>
    <property type="project" value="InterPro"/>
</dbReference>
<dbReference type="InterPro" id="IPR044146">
    <property type="entry name" value="S1_Tex"/>
</dbReference>
<organism evidence="6 7">
    <name type="scientific">Cohaesibacter gelatinilyticus</name>
    <dbReference type="NCBI Taxonomy" id="372072"/>
    <lineage>
        <taxon>Bacteria</taxon>
        <taxon>Pseudomonadati</taxon>
        <taxon>Pseudomonadota</taxon>
        <taxon>Alphaproteobacteria</taxon>
        <taxon>Hyphomicrobiales</taxon>
        <taxon>Cohaesibacteraceae</taxon>
    </lineage>
</organism>
<gene>
    <name evidence="6" type="ORF">SAMN06265368_2539</name>
</gene>
<dbReference type="InterPro" id="IPR050437">
    <property type="entry name" value="Ribos_protein_bS1-like"/>
</dbReference>
<feature type="compositionally biased region" description="Basic and acidic residues" evidence="4">
    <location>
        <begin position="730"/>
        <end position="747"/>
    </location>
</feature>
<dbReference type="CDD" id="cd05685">
    <property type="entry name" value="S1_Tex"/>
    <property type="match status" value="1"/>
</dbReference>
<evidence type="ECO:0000256" key="1">
    <source>
        <dbReference type="ARBA" id="ARBA00025604"/>
    </source>
</evidence>
<evidence type="ECO:0000256" key="4">
    <source>
        <dbReference type="SAM" id="MobiDB-lite"/>
    </source>
</evidence>
<dbReference type="InterPro" id="IPR032639">
    <property type="entry name" value="Tex_YqgF"/>
</dbReference>
<evidence type="ECO:0000256" key="2">
    <source>
        <dbReference type="ARBA" id="ARBA00035293"/>
    </source>
</evidence>
<feature type="domain" description="S1 motif" evidence="5">
    <location>
        <begin position="645"/>
        <end position="714"/>
    </location>
</feature>
<evidence type="ECO:0000313" key="7">
    <source>
        <dbReference type="Proteomes" id="UP000219439"/>
    </source>
</evidence>
<evidence type="ECO:0000256" key="3">
    <source>
        <dbReference type="ARBA" id="ARBA00035517"/>
    </source>
</evidence>
<dbReference type="InterPro" id="IPR018974">
    <property type="entry name" value="Tex-like_N"/>
</dbReference>
<dbReference type="InterPro" id="IPR055179">
    <property type="entry name" value="Tex-like_central_region"/>
</dbReference>
<dbReference type="OrthoDB" id="9804714at2"/>
<dbReference type="InterPro" id="IPR023319">
    <property type="entry name" value="Tex-like_HTH_dom_sf"/>
</dbReference>
<keyword evidence="7" id="KW-1185">Reference proteome</keyword>
<dbReference type="FunFam" id="1.10.10.650:FF:000001">
    <property type="entry name" value="S1 RNA-binding domain 1"/>
    <property type="match status" value="1"/>
</dbReference>
<dbReference type="Gene3D" id="1.10.3500.10">
    <property type="entry name" value="Tex N-terminal region-like"/>
    <property type="match status" value="1"/>
</dbReference>
<dbReference type="Gene3D" id="1.10.10.650">
    <property type="entry name" value="RuvA domain 2-like"/>
    <property type="match status" value="1"/>
</dbReference>
<dbReference type="InterPro" id="IPR003029">
    <property type="entry name" value="S1_domain"/>
</dbReference>
<dbReference type="InterPro" id="IPR041692">
    <property type="entry name" value="HHH_9"/>
</dbReference>
<dbReference type="SMART" id="SM00732">
    <property type="entry name" value="YqgFc"/>
    <property type="match status" value="1"/>
</dbReference>
<dbReference type="GO" id="GO:0005737">
    <property type="term" value="C:cytoplasm"/>
    <property type="evidence" value="ECO:0007669"/>
    <property type="project" value="UniProtKB-ARBA"/>
</dbReference>
<sequence length="772" mass="83420">MNTAVDASIPSSIAGDIGCQPKQVIAAIELIDNGDTIPFIARYRKEVTGGLDDVQLRKLDERLTYLRDFAKRRESVQKAIAEQGKLTDDILERLRKATTKAELEDIHAPFRKKLKTRAQKAIDNGLLPLADAILAQSNRDPEGLAQSYLSAAVADVKAALTGVRDILSERFSLHPDTAAKLRPVAKRTAMLKSKVAKGKESEGQKFADYFDHSESWAKAPGHRVLAMLRGEEAGFLSFGIDIEEDAALFAKNTISNDNRVPRGNGFLEQVVDWTWKNKFSKRLVSEMTAEVRERAEKEAIEVFVTNLKALLMAAPAGMKTTMGLDPGIRTGVKVAIVDATGKLLATSTVYPFPPRKDVQGTMAELGALIRRHNVELVAIGNGTGSRETDALMGDLLKELAGNKPTKVVVSEAGASVYSASEFASREFPNLDVSLRGAVSIARRLQDPLAELVKIDPKAIGVGQYQHDVDQSRLAKALAGAVEDVVNSVGVDVNTASPALLSYVAGVGPALAESIVNYRDANGVFNKRTQLKSVPKLGPRAFSQCAGFLRINGGAEPLDASAVHPEAYKVAKQIVADCGRDLRDIMGDANSLQGVAPERFVTDTFGIPTIKDILDELRKPGRDPRPEFKTASFKEGVNEISDLLPGMRLEGTVTNVAAFGAFVDIGVHQDGLVHISQLADKFVDDPSKIVKAGQVVRVVVLSVDEKAKRIGLSMKSNPEIGEQSRGGRGGPRGDHRGGPRNAPRGDHKPSHRPKEKPKGMSQLGEALARKYRK</sequence>
<dbReference type="GO" id="GO:0003729">
    <property type="term" value="F:mRNA binding"/>
    <property type="evidence" value="ECO:0007669"/>
    <property type="project" value="TreeGrafter"/>
</dbReference>
<comment type="function">
    <text evidence="1">Binds mRNA; thus facilitating recognition of the initiation point. It is needed to translate mRNA with a short Shine-Dalgarno (SD) purine-rich sequence.</text>
</comment>
<dbReference type="SUPFAM" id="SSF158832">
    <property type="entry name" value="Tex N-terminal region-like"/>
    <property type="match status" value="1"/>
</dbReference>
<dbReference type="Pfam" id="PF16921">
    <property type="entry name" value="Tex_YqgF"/>
    <property type="match status" value="1"/>
</dbReference>
<dbReference type="InterPro" id="IPR037027">
    <property type="entry name" value="YqgF/RNaseH-like_dom_sf"/>
</dbReference>
<dbReference type="PROSITE" id="PS50126">
    <property type="entry name" value="S1"/>
    <property type="match status" value="1"/>
</dbReference>
<dbReference type="SMART" id="SM00316">
    <property type="entry name" value="S1"/>
    <property type="match status" value="1"/>
</dbReference>
<dbReference type="Pfam" id="PF12836">
    <property type="entry name" value="HHH_3"/>
    <property type="match status" value="1"/>
</dbReference>
<accession>A0A285PCK3</accession>
<evidence type="ECO:0000259" key="5">
    <source>
        <dbReference type="PROSITE" id="PS50126"/>
    </source>
</evidence>
<dbReference type="Pfam" id="PF09371">
    <property type="entry name" value="Tex_N"/>
    <property type="match status" value="1"/>
</dbReference>
<dbReference type="Gene3D" id="2.40.50.140">
    <property type="entry name" value="Nucleic acid-binding proteins"/>
    <property type="match status" value="1"/>
</dbReference>
<dbReference type="InterPro" id="IPR006641">
    <property type="entry name" value="YqgF/RNaseH-like_dom"/>
</dbReference>
<dbReference type="Gene3D" id="3.30.420.140">
    <property type="entry name" value="YqgF/RNase H-like domain"/>
    <property type="match status" value="1"/>
</dbReference>
<dbReference type="FunFam" id="2.40.50.140:FF:000051">
    <property type="entry name" value="RNA-binding transcriptional accessory protein"/>
    <property type="match status" value="1"/>
</dbReference>
<proteinExistence type="predicted"/>
<dbReference type="Pfam" id="PF22706">
    <property type="entry name" value="Tex_central_region"/>
    <property type="match status" value="1"/>
</dbReference>
<name>A0A285PCK3_9HYPH</name>
<dbReference type="GO" id="GO:0003735">
    <property type="term" value="F:structural constituent of ribosome"/>
    <property type="evidence" value="ECO:0007669"/>
    <property type="project" value="TreeGrafter"/>
</dbReference>
<dbReference type="InterPro" id="IPR023323">
    <property type="entry name" value="Tex-like_dom_sf"/>
</dbReference>
<feature type="region of interest" description="Disordered" evidence="4">
    <location>
        <begin position="711"/>
        <end position="772"/>
    </location>
</feature>
<dbReference type="Proteomes" id="UP000219439">
    <property type="component" value="Unassembled WGS sequence"/>
</dbReference>
<dbReference type="FunFam" id="3.30.420.140:FF:000001">
    <property type="entry name" value="RNA-binding transcriptional accessory protein"/>
    <property type="match status" value="1"/>
</dbReference>
<dbReference type="Pfam" id="PF00575">
    <property type="entry name" value="S1"/>
    <property type="match status" value="1"/>
</dbReference>